<organism evidence="2 3">
    <name type="scientific">Wandonia haliotis</name>
    <dbReference type="NCBI Taxonomy" id="574963"/>
    <lineage>
        <taxon>Bacteria</taxon>
        <taxon>Pseudomonadati</taxon>
        <taxon>Bacteroidota</taxon>
        <taxon>Flavobacteriia</taxon>
        <taxon>Flavobacteriales</taxon>
        <taxon>Crocinitomicaceae</taxon>
        <taxon>Wandonia</taxon>
    </lineage>
</organism>
<gene>
    <name evidence="2" type="ORF">GCM10009118_23810</name>
</gene>
<name>A0ABN1MS65_9FLAO</name>
<keyword evidence="3" id="KW-1185">Reference proteome</keyword>
<feature type="transmembrane region" description="Helical" evidence="1">
    <location>
        <begin position="58"/>
        <end position="79"/>
    </location>
</feature>
<comment type="caution">
    <text evidence="2">The sequence shown here is derived from an EMBL/GenBank/DDBJ whole genome shotgun (WGS) entry which is preliminary data.</text>
</comment>
<dbReference type="Proteomes" id="UP001501126">
    <property type="component" value="Unassembled WGS sequence"/>
</dbReference>
<keyword evidence="1" id="KW-0812">Transmembrane</keyword>
<evidence type="ECO:0000256" key="1">
    <source>
        <dbReference type="SAM" id="Phobius"/>
    </source>
</evidence>
<protein>
    <submittedName>
        <fullName evidence="2">Uncharacterized protein</fullName>
    </submittedName>
</protein>
<reference evidence="2 3" key="1">
    <citation type="journal article" date="2019" name="Int. J. Syst. Evol. Microbiol.">
        <title>The Global Catalogue of Microorganisms (GCM) 10K type strain sequencing project: providing services to taxonomists for standard genome sequencing and annotation.</title>
        <authorList>
            <consortium name="The Broad Institute Genomics Platform"/>
            <consortium name="The Broad Institute Genome Sequencing Center for Infectious Disease"/>
            <person name="Wu L."/>
            <person name="Ma J."/>
        </authorList>
    </citation>
    <scope>NUCLEOTIDE SEQUENCE [LARGE SCALE GENOMIC DNA]</scope>
    <source>
        <strain evidence="2 3">JCM 16083</strain>
    </source>
</reference>
<sequence>MFSFYKRYFFDFCIVYKHFFNDESEAGMAFFAIAMKQTAILSGITNSLIVFLNLGQEYFWIPITVPILFIVILIINFKWVKVFEEWKKEWKRKKGDRIRITNWFIVSFILCVGFASYTFHLLSNYW</sequence>
<accession>A0ABN1MS65</accession>
<dbReference type="EMBL" id="BAAAFH010000011">
    <property type="protein sequence ID" value="GAA0875972.1"/>
    <property type="molecule type" value="Genomic_DNA"/>
</dbReference>
<keyword evidence="1" id="KW-1133">Transmembrane helix</keyword>
<evidence type="ECO:0000313" key="2">
    <source>
        <dbReference type="EMBL" id="GAA0875972.1"/>
    </source>
</evidence>
<keyword evidence="1" id="KW-0472">Membrane</keyword>
<evidence type="ECO:0000313" key="3">
    <source>
        <dbReference type="Proteomes" id="UP001501126"/>
    </source>
</evidence>
<feature type="transmembrane region" description="Helical" evidence="1">
    <location>
        <begin position="100"/>
        <end position="122"/>
    </location>
</feature>
<proteinExistence type="predicted"/>